<dbReference type="Proteomes" id="UP000077266">
    <property type="component" value="Unassembled WGS sequence"/>
</dbReference>
<keyword evidence="2" id="KW-0472">Membrane</keyword>
<feature type="compositionally biased region" description="Low complexity" evidence="1">
    <location>
        <begin position="360"/>
        <end position="376"/>
    </location>
</feature>
<reference evidence="4 5" key="1">
    <citation type="journal article" date="2016" name="Mol. Biol. Evol.">
        <title>Comparative Genomics of Early-Diverging Mushroom-Forming Fungi Provides Insights into the Origins of Lignocellulose Decay Capabilities.</title>
        <authorList>
            <person name="Nagy L.G."/>
            <person name="Riley R."/>
            <person name="Tritt A."/>
            <person name="Adam C."/>
            <person name="Daum C."/>
            <person name="Floudas D."/>
            <person name="Sun H."/>
            <person name="Yadav J.S."/>
            <person name="Pangilinan J."/>
            <person name="Larsson K.H."/>
            <person name="Matsuura K."/>
            <person name="Barry K."/>
            <person name="Labutti K."/>
            <person name="Kuo R."/>
            <person name="Ohm R.A."/>
            <person name="Bhattacharya S.S."/>
            <person name="Shirouzu T."/>
            <person name="Yoshinaga Y."/>
            <person name="Martin F.M."/>
            <person name="Grigoriev I.V."/>
            <person name="Hibbett D.S."/>
        </authorList>
    </citation>
    <scope>NUCLEOTIDE SEQUENCE [LARGE SCALE GENOMIC DNA]</scope>
    <source>
        <strain evidence="4 5">HHB12029</strain>
    </source>
</reference>
<evidence type="ECO:0000256" key="2">
    <source>
        <dbReference type="SAM" id="Phobius"/>
    </source>
</evidence>
<keyword evidence="2" id="KW-1133">Transmembrane helix</keyword>
<proteinExistence type="predicted"/>
<dbReference type="AlphaFoldDB" id="A0A165BXL8"/>
<evidence type="ECO:0000256" key="1">
    <source>
        <dbReference type="SAM" id="MobiDB-lite"/>
    </source>
</evidence>
<evidence type="ECO:0000256" key="3">
    <source>
        <dbReference type="SAM" id="SignalP"/>
    </source>
</evidence>
<feature type="chain" id="PRO_5007855780" evidence="3">
    <location>
        <begin position="22"/>
        <end position="435"/>
    </location>
</feature>
<dbReference type="InParanoid" id="A0A165BXL8"/>
<keyword evidence="2" id="KW-0812">Transmembrane</keyword>
<keyword evidence="5" id="KW-1185">Reference proteome</keyword>
<sequence>MHSYQLTLFFVLLLYCPRGYSQSMRQVVLNASDVSWFQEGSGPESWHKIEPWNDICPEALGRFETPNLFVASGDKFYELGLFGGLLDVVVVVPTRVDGGSAKLRLTRVPDALGDEPKVVKEVDVSSAQQGNDPHCVLAHLYSAQLDDPPAPDPYRLGGYTEWTLDVSVDDAELVPPKEFPISTIVIQTNPDVAFVGPEPYTMASTTSTAFTTSTSTMSRSSASTSSTPKVPTFTAPRQQRSHTLPIALGAVLGTVALIGLLVALYVRRMRRNRQAKIELMVPNYDPETLASPPDIGVSTPLLSATLQPQLSPISETTGADGAAPDVGFILYASPTKKKRDDTSSVVDTAVDEKAQLQRGSSTAPPQSGSSGSQISAVAESSDAAGNGIGTGSEMGGKRVMDEDAGIVVGELQPPASPTVGDSNGEDPPPMYTPRE</sequence>
<organism evidence="4 5">
    <name type="scientific">Exidia glandulosa HHB12029</name>
    <dbReference type="NCBI Taxonomy" id="1314781"/>
    <lineage>
        <taxon>Eukaryota</taxon>
        <taxon>Fungi</taxon>
        <taxon>Dikarya</taxon>
        <taxon>Basidiomycota</taxon>
        <taxon>Agaricomycotina</taxon>
        <taxon>Agaricomycetes</taxon>
        <taxon>Auriculariales</taxon>
        <taxon>Exidiaceae</taxon>
        <taxon>Exidia</taxon>
    </lineage>
</organism>
<feature type="signal peptide" evidence="3">
    <location>
        <begin position="1"/>
        <end position="21"/>
    </location>
</feature>
<feature type="compositionally biased region" description="Low complexity" evidence="1">
    <location>
        <begin position="214"/>
        <end position="227"/>
    </location>
</feature>
<feature type="compositionally biased region" description="Pro residues" evidence="1">
    <location>
        <begin position="426"/>
        <end position="435"/>
    </location>
</feature>
<keyword evidence="3" id="KW-0732">Signal</keyword>
<feature type="transmembrane region" description="Helical" evidence="2">
    <location>
        <begin position="246"/>
        <end position="266"/>
    </location>
</feature>
<feature type="region of interest" description="Disordered" evidence="1">
    <location>
        <begin position="214"/>
        <end position="237"/>
    </location>
</feature>
<feature type="region of interest" description="Disordered" evidence="1">
    <location>
        <begin position="351"/>
        <end position="435"/>
    </location>
</feature>
<gene>
    <name evidence="4" type="ORF">EXIGLDRAFT_755591</name>
</gene>
<accession>A0A165BXL8</accession>
<dbReference type="EMBL" id="KV426392">
    <property type="protein sequence ID" value="KZV81433.1"/>
    <property type="molecule type" value="Genomic_DNA"/>
</dbReference>
<evidence type="ECO:0000313" key="5">
    <source>
        <dbReference type="Proteomes" id="UP000077266"/>
    </source>
</evidence>
<evidence type="ECO:0000313" key="4">
    <source>
        <dbReference type="EMBL" id="KZV81433.1"/>
    </source>
</evidence>
<protein>
    <submittedName>
        <fullName evidence="4">Uncharacterized protein</fullName>
    </submittedName>
</protein>
<name>A0A165BXL8_EXIGL</name>